<reference evidence="13 14" key="1">
    <citation type="journal article" date="2013" name="Genome Announc.">
        <title>Draft Genome Sequence of the Lignocellulose Decomposer Thermobifida fusca Strain TM51.</title>
        <authorList>
            <person name="Toth A."/>
            <person name="Barna T."/>
            <person name="Nagy I."/>
            <person name="Horvath B."/>
            <person name="Nagy I."/>
            <person name="Tancsics A."/>
            <person name="Kriszt B."/>
            <person name="Baka E."/>
            <person name="Fekete C."/>
            <person name="Kukolya J."/>
        </authorList>
    </citation>
    <scope>NUCLEOTIDE SEQUENCE [LARGE SCALE GENOMIC DNA]</scope>
    <source>
        <strain evidence="13 14">TM51</strain>
    </source>
</reference>
<keyword evidence="14" id="KW-1185">Reference proteome</keyword>
<dbReference type="PANTHER" id="PTHR38839">
    <property type="entry name" value="TRANSCRIPTIONAL REGULATOR WHID-RELATED"/>
    <property type="match status" value="1"/>
</dbReference>
<feature type="binding site" evidence="11">
    <location>
        <position position="54"/>
    </location>
    <ligand>
        <name>[4Fe-4S] cluster</name>
        <dbReference type="ChEBI" id="CHEBI:49883"/>
    </ligand>
</feature>
<evidence type="ECO:0000259" key="12">
    <source>
        <dbReference type="PROSITE" id="PS51674"/>
    </source>
</evidence>
<evidence type="ECO:0000256" key="9">
    <source>
        <dbReference type="ARBA" id="ARBA00023157"/>
    </source>
</evidence>
<evidence type="ECO:0000256" key="4">
    <source>
        <dbReference type="ARBA" id="ARBA00022723"/>
    </source>
</evidence>
<keyword evidence="3 11" id="KW-0004">4Fe-4S</keyword>
<evidence type="ECO:0000313" key="13">
    <source>
        <dbReference type="EMBL" id="EOR72556.1"/>
    </source>
</evidence>
<evidence type="ECO:0000256" key="10">
    <source>
        <dbReference type="ARBA" id="ARBA00023163"/>
    </source>
</evidence>
<dbReference type="GO" id="GO:0051539">
    <property type="term" value="F:4 iron, 4 sulfur cluster binding"/>
    <property type="evidence" value="ECO:0007669"/>
    <property type="project" value="UniProtKB-UniRule"/>
</dbReference>
<dbReference type="GO" id="GO:0045892">
    <property type="term" value="P:negative regulation of DNA-templated transcription"/>
    <property type="evidence" value="ECO:0007669"/>
    <property type="project" value="TreeGrafter"/>
</dbReference>
<evidence type="ECO:0000256" key="7">
    <source>
        <dbReference type="ARBA" id="ARBA00023015"/>
    </source>
</evidence>
<dbReference type="PANTHER" id="PTHR38839:SF6">
    <property type="entry name" value="TRANSCRIPTIONAL REGULATOR WHIB1"/>
    <property type="match status" value="1"/>
</dbReference>
<keyword evidence="10 11" id="KW-0804">Transcription</keyword>
<evidence type="ECO:0000256" key="8">
    <source>
        <dbReference type="ARBA" id="ARBA00023125"/>
    </source>
</evidence>
<feature type="binding site" evidence="11">
    <location>
        <position position="45"/>
    </location>
    <ligand>
        <name>[4Fe-4S] cluster</name>
        <dbReference type="ChEBI" id="CHEBI:49883"/>
    </ligand>
</feature>
<dbReference type="GO" id="GO:0005737">
    <property type="term" value="C:cytoplasm"/>
    <property type="evidence" value="ECO:0007669"/>
    <property type="project" value="UniProtKB-SubCell"/>
</dbReference>
<keyword evidence="6 11" id="KW-0411">Iron-sulfur</keyword>
<dbReference type="InterPro" id="IPR034768">
    <property type="entry name" value="4FE4S_WBL"/>
</dbReference>
<dbReference type="EMBL" id="AOSG01000008">
    <property type="protein sequence ID" value="EOR72556.1"/>
    <property type="molecule type" value="Genomic_DNA"/>
</dbReference>
<comment type="PTM">
    <text evidence="11">The Fe-S cluster can be nitrosylated by nitric oxide (NO).</text>
</comment>
<dbReference type="GO" id="GO:0046872">
    <property type="term" value="F:metal ion binding"/>
    <property type="evidence" value="ECO:0007669"/>
    <property type="project" value="UniProtKB-KW"/>
</dbReference>
<comment type="cofactor">
    <cofactor evidence="11">
        <name>[4Fe-4S] cluster</name>
        <dbReference type="ChEBI" id="CHEBI:49883"/>
    </cofactor>
    <text evidence="11">Binds 1 [4Fe-4S] cluster per subunit. Following nitrosylation of the [4Fe-4S] cluster binds 1 [4Fe-8(NO)] cluster per subunit.</text>
</comment>
<accession>A0A9P2WS58</accession>
<dbReference type="Proteomes" id="UP000014184">
    <property type="component" value="Unassembled WGS sequence"/>
</dbReference>
<dbReference type="GO" id="GO:0045454">
    <property type="term" value="P:cell redox homeostasis"/>
    <property type="evidence" value="ECO:0007669"/>
    <property type="project" value="TreeGrafter"/>
</dbReference>
<dbReference type="PROSITE" id="PS51674">
    <property type="entry name" value="4FE4S_WBL"/>
    <property type="match status" value="1"/>
</dbReference>
<comment type="similarity">
    <text evidence="2 11">Belongs to the WhiB family.</text>
</comment>
<dbReference type="HAMAP" id="MF_01479">
    <property type="entry name" value="WhiB"/>
    <property type="match status" value="1"/>
</dbReference>
<comment type="caution">
    <text evidence="13">The sequence shown here is derived from an EMBL/GenBank/DDBJ whole genome shotgun (WGS) entry which is preliminary data.</text>
</comment>
<evidence type="ECO:0000256" key="1">
    <source>
        <dbReference type="ARBA" id="ARBA00004496"/>
    </source>
</evidence>
<proteinExistence type="inferred from homology"/>
<name>A0A9P2WS58_THEFU</name>
<evidence type="ECO:0000313" key="14">
    <source>
        <dbReference type="Proteomes" id="UP000014184"/>
    </source>
</evidence>
<comment type="function">
    <text evidence="11">Acts as a transcriptional regulator. Probably redox-responsive. The apo- but not holo-form probably binds DNA.</text>
</comment>
<dbReference type="GO" id="GO:0003677">
    <property type="term" value="F:DNA binding"/>
    <property type="evidence" value="ECO:0007669"/>
    <property type="project" value="UniProtKB-UniRule"/>
</dbReference>
<dbReference type="RefSeq" id="WP_011290746.1">
    <property type="nucleotide sequence ID" value="NZ_AOSG01000008.1"/>
</dbReference>
<dbReference type="Pfam" id="PF02467">
    <property type="entry name" value="Whib"/>
    <property type="match status" value="1"/>
</dbReference>
<dbReference type="AlphaFoldDB" id="A0A9P2WS58"/>
<keyword evidence="4 11" id="KW-0479">Metal-binding</keyword>
<organism evidence="13 14">
    <name type="scientific">Thermobifida fusca TM51</name>
    <dbReference type="NCBI Taxonomy" id="1169414"/>
    <lineage>
        <taxon>Bacteria</taxon>
        <taxon>Bacillati</taxon>
        <taxon>Actinomycetota</taxon>
        <taxon>Actinomycetes</taxon>
        <taxon>Streptosporangiales</taxon>
        <taxon>Nocardiopsidaceae</taxon>
        <taxon>Thermobifida</taxon>
    </lineage>
</organism>
<gene>
    <name evidence="11" type="primary">whiB</name>
    <name evidence="13" type="ORF">TM51_01830</name>
</gene>
<sequence length="88" mass="10213">MNRLYHESEDWVRQGACRNYDPELFFPVSTTGPGRETVELAKAICRSCTVRRDCLRWALRAGEAHGVWGATTPEERRYLRRELSLTVN</sequence>
<protein>
    <recommendedName>
        <fullName evidence="11">Transcriptional regulator WhiB</fullName>
    </recommendedName>
</protein>
<keyword evidence="11" id="KW-0963">Cytoplasm</keyword>
<feature type="binding site" evidence="11">
    <location>
        <position position="17"/>
    </location>
    <ligand>
        <name>[4Fe-4S] cluster</name>
        <dbReference type="ChEBI" id="CHEBI:49883"/>
    </ligand>
</feature>
<feature type="binding site" evidence="11">
    <location>
        <position position="48"/>
    </location>
    <ligand>
        <name>[4Fe-4S] cluster</name>
        <dbReference type="ChEBI" id="CHEBI:49883"/>
    </ligand>
</feature>
<keyword evidence="5 11" id="KW-0408">Iron</keyword>
<evidence type="ECO:0000256" key="2">
    <source>
        <dbReference type="ARBA" id="ARBA00006597"/>
    </source>
</evidence>
<dbReference type="GO" id="GO:0035731">
    <property type="term" value="F:dinitrosyl-iron complex binding"/>
    <property type="evidence" value="ECO:0007669"/>
    <property type="project" value="UniProtKB-UniRule"/>
</dbReference>
<feature type="domain" description="4Fe-4S Wbl-type" evidence="12">
    <location>
        <begin position="16"/>
        <end position="78"/>
    </location>
</feature>
<dbReference type="InterPro" id="IPR003482">
    <property type="entry name" value="Whib"/>
</dbReference>
<evidence type="ECO:0000256" key="3">
    <source>
        <dbReference type="ARBA" id="ARBA00022485"/>
    </source>
</evidence>
<evidence type="ECO:0000256" key="6">
    <source>
        <dbReference type="ARBA" id="ARBA00023014"/>
    </source>
</evidence>
<evidence type="ECO:0000256" key="11">
    <source>
        <dbReference type="HAMAP-Rule" id="MF_01479"/>
    </source>
</evidence>
<comment type="PTM">
    <text evidence="11">Upon Fe-S cluster removal intramolecular disulfide bonds are formed.</text>
</comment>
<keyword evidence="7 11" id="KW-0805">Transcription regulation</keyword>
<dbReference type="GO" id="GO:0047134">
    <property type="term" value="F:protein-disulfide reductase [NAD(P)H] activity"/>
    <property type="evidence" value="ECO:0007669"/>
    <property type="project" value="TreeGrafter"/>
</dbReference>
<comment type="subcellular location">
    <subcellularLocation>
        <location evidence="1 11">Cytoplasm</location>
    </subcellularLocation>
</comment>
<keyword evidence="9 11" id="KW-1015">Disulfide bond</keyword>
<evidence type="ECO:0000256" key="5">
    <source>
        <dbReference type="ARBA" id="ARBA00023004"/>
    </source>
</evidence>
<keyword evidence="8 11" id="KW-0238">DNA-binding</keyword>